<sequence length="97" mass="9902">MISTRRIVAAVGLAAGVAGLAAPMAGAAEAGAKGTGKLSPLAVVDSLQVKDMPTRYRDALPLPSQQVNQLNRLKELNQLGQVTGLVSPVFGLVPAVK</sequence>
<protein>
    <recommendedName>
        <fullName evidence="4">Secreted protein</fullName>
    </recommendedName>
</protein>
<evidence type="ECO:0008006" key="4">
    <source>
        <dbReference type="Google" id="ProtNLM"/>
    </source>
</evidence>
<gene>
    <name evidence="2" type="ORF">VSS16_19260</name>
</gene>
<dbReference type="EMBL" id="JAYMRP010000015">
    <property type="protein sequence ID" value="MFB8774843.1"/>
    <property type="molecule type" value="Genomic_DNA"/>
</dbReference>
<feature type="signal peptide" evidence="1">
    <location>
        <begin position="1"/>
        <end position="27"/>
    </location>
</feature>
<evidence type="ECO:0000313" key="2">
    <source>
        <dbReference type="EMBL" id="MFB8774843.1"/>
    </source>
</evidence>
<feature type="chain" id="PRO_5046476162" description="Secreted protein" evidence="1">
    <location>
        <begin position="28"/>
        <end position="97"/>
    </location>
</feature>
<dbReference type="RefSeq" id="WP_376733526.1">
    <property type="nucleotide sequence ID" value="NZ_JAYMRP010000015.1"/>
</dbReference>
<dbReference type="InterPro" id="IPR006311">
    <property type="entry name" value="TAT_signal"/>
</dbReference>
<evidence type="ECO:0000256" key="1">
    <source>
        <dbReference type="SAM" id="SignalP"/>
    </source>
</evidence>
<reference evidence="2 3" key="1">
    <citation type="submission" date="2024-01" db="EMBL/GenBank/DDBJ databases">
        <title>Genome mining of biosynthetic gene clusters to explore secondary metabolites of Streptomyces sp.</title>
        <authorList>
            <person name="Baig A."/>
            <person name="Ajitkumar Shintre N."/>
            <person name="Kumar H."/>
            <person name="Anbarasu A."/>
            <person name="Ramaiah S."/>
        </authorList>
    </citation>
    <scope>NUCLEOTIDE SEQUENCE [LARGE SCALE GENOMIC DNA]</scope>
    <source>
        <strain evidence="2 3">A57</strain>
    </source>
</reference>
<dbReference type="Proteomes" id="UP001585080">
    <property type="component" value="Unassembled WGS sequence"/>
</dbReference>
<organism evidence="2 3">
    <name type="scientific">Streptomyces broussonetiae</name>
    <dbReference type="NCBI Taxonomy" id="2686304"/>
    <lineage>
        <taxon>Bacteria</taxon>
        <taxon>Bacillati</taxon>
        <taxon>Actinomycetota</taxon>
        <taxon>Actinomycetes</taxon>
        <taxon>Kitasatosporales</taxon>
        <taxon>Streptomycetaceae</taxon>
        <taxon>Streptomyces</taxon>
    </lineage>
</organism>
<name>A0ABV5EDU0_9ACTN</name>
<keyword evidence="3" id="KW-1185">Reference proteome</keyword>
<comment type="caution">
    <text evidence="2">The sequence shown here is derived from an EMBL/GenBank/DDBJ whole genome shotgun (WGS) entry which is preliminary data.</text>
</comment>
<dbReference type="PROSITE" id="PS51318">
    <property type="entry name" value="TAT"/>
    <property type="match status" value="1"/>
</dbReference>
<keyword evidence="1" id="KW-0732">Signal</keyword>
<proteinExistence type="predicted"/>
<evidence type="ECO:0000313" key="3">
    <source>
        <dbReference type="Proteomes" id="UP001585080"/>
    </source>
</evidence>
<accession>A0ABV5EDU0</accession>